<keyword evidence="6" id="KW-1185">Reference proteome</keyword>
<sequence length="252" mass="29036">MEFKDHFSGHAVDYAAARPTYPHALFQWLADQCRHHDLVWDVGCGNGQASLALAHWFNRIHASDASQAQIDSAPEHPRVTWRVETAEHCTLRTDTVDLVTAAQCYHWFDQERFCHEALRVLKPDGLCAVWCYGRSRVSRDVDTVFHELYEDRLGPWWPPERRHVEDGYRHLPFQFEALGEIPRLEMTQSWTLAQYLAYLRSWSASQRCLAETGHDAVAELQARFADAWGDPDTVRDVEWPLSIRAGRAPPAD</sequence>
<evidence type="ECO:0000256" key="2">
    <source>
        <dbReference type="ARBA" id="ARBA00022603"/>
    </source>
</evidence>
<dbReference type="PANTHER" id="PTHR44942:SF4">
    <property type="entry name" value="METHYLTRANSFERASE TYPE 11 DOMAIN-CONTAINING PROTEIN"/>
    <property type="match status" value="1"/>
</dbReference>
<comment type="similarity">
    <text evidence="1">Belongs to the methyltransferase superfamily.</text>
</comment>
<evidence type="ECO:0000256" key="1">
    <source>
        <dbReference type="ARBA" id="ARBA00008361"/>
    </source>
</evidence>
<gene>
    <name evidence="5" type="ORF">GCM10011521_19600</name>
</gene>
<dbReference type="Gene3D" id="3.40.50.150">
    <property type="entry name" value="Vaccinia Virus protein VP39"/>
    <property type="match status" value="1"/>
</dbReference>
<keyword evidence="3" id="KW-0808">Transferase</keyword>
<evidence type="ECO:0000313" key="5">
    <source>
        <dbReference type="EMBL" id="GGA81330.1"/>
    </source>
</evidence>
<feature type="domain" description="Methyltransferase type 11" evidence="4">
    <location>
        <begin position="41"/>
        <end position="128"/>
    </location>
</feature>
<dbReference type="GO" id="GO:0032259">
    <property type="term" value="P:methylation"/>
    <property type="evidence" value="ECO:0007669"/>
    <property type="project" value="UniProtKB-KW"/>
</dbReference>
<name>A0ABQ1HLJ6_9GAMM</name>
<dbReference type="EMBL" id="BMKC01000002">
    <property type="protein sequence ID" value="GGA81330.1"/>
    <property type="molecule type" value="Genomic_DNA"/>
</dbReference>
<accession>A0ABQ1HLJ6</accession>
<reference evidence="6" key="1">
    <citation type="journal article" date="2019" name="Int. J. Syst. Evol. Microbiol.">
        <title>The Global Catalogue of Microorganisms (GCM) 10K type strain sequencing project: providing services to taxonomists for standard genome sequencing and annotation.</title>
        <authorList>
            <consortium name="The Broad Institute Genomics Platform"/>
            <consortium name="The Broad Institute Genome Sequencing Center for Infectious Disease"/>
            <person name="Wu L."/>
            <person name="Ma J."/>
        </authorList>
    </citation>
    <scope>NUCLEOTIDE SEQUENCE [LARGE SCALE GENOMIC DNA]</scope>
    <source>
        <strain evidence="6">CGMCC 1.15905</strain>
    </source>
</reference>
<organism evidence="5 6">
    <name type="scientific">Arenimonas soli</name>
    <dbReference type="NCBI Taxonomy" id="2269504"/>
    <lineage>
        <taxon>Bacteria</taxon>
        <taxon>Pseudomonadati</taxon>
        <taxon>Pseudomonadota</taxon>
        <taxon>Gammaproteobacteria</taxon>
        <taxon>Lysobacterales</taxon>
        <taxon>Lysobacteraceae</taxon>
        <taxon>Arenimonas</taxon>
    </lineage>
</organism>
<keyword evidence="2 5" id="KW-0489">Methyltransferase</keyword>
<comment type="caution">
    <text evidence="5">The sequence shown here is derived from an EMBL/GenBank/DDBJ whole genome shotgun (WGS) entry which is preliminary data.</text>
</comment>
<evidence type="ECO:0000259" key="4">
    <source>
        <dbReference type="Pfam" id="PF08241"/>
    </source>
</evidence>
<evidence type="ECO:0000256" key="3">
    <source>
        <dbReference type="ARBA" id="ARBA00022679"/>
    </source>
</evidence>
<dbReference type="InterPro" id="IPR051052">
    <property type="entry name" value="Diverse_substrate_MTase"/>
</dbReference>
<dbReference type="PANTHER" id="PTHR44942">
    <property type="entry name" value="METHYLTRANSF_11 DOMAIN-CONTAINING PROTEIN"/>
    <property type="match status" value="1"/>
</dbReference>
<dbReference type="InterPro" id="IPR013216">
    <property type="entry name" value="Methyltransf_11"/>
</dbReference>
<dbReference type="RefSeq" id="WP_188663637.1">
    <property type="nucleotide sequence ID" value="NZ_BMKC01000002.1"/>
</dbReference>
<dbReference type="InterPro" id="IPR029063">
    <property type="entry name" value="SAM-dependent_MTases_sf"/>
</dbReference>
<dbReference type="SUPFAM" id="SSF53335">
    <property type="entry name" value="S-adenosyl-L-methionine-dependent methyltransferases"/>
    <property type="match status" value="1"/>
</dbReference>
<dbReference type="CDD" id="cd02440">
    <property type="entry name" value="AdoMet_MTases"/>
    <property type="match status" value="1"/>
</dbReference>
<dbReference type="GO" id="GO:0008168">
    <property type="term" value="F:methyltransferase activity"/>
    <property type="evidence" value="ECO:0007669"/>
    <property type="project" value="UniProtKB-KW"/>
</dbReference>
<proteinExistence type="inferred from homology"/>
<protein>
    <submittedName>
        <fullName evidence="5">Methyltransferase</fullName>
    </submittedName>
</protein>
<dbReference type="Proteomes" id="UP000623419">
    <property type="component" value="Unassembled WGS sequence"/>
</dbReference>
<dbReference type="Pfam" id="PF08241">
    <property type="entry name" value="Methyltransf_11"/>
    <property type="match status" value="1"/>
</dbReference>
<evidence type="ECO:0000313" key="6">
    <source>
        <dbReference type="Proteomes" id="UP000623419"/>
    </source>
</evidence>